<keyword evidence="3" id="KW-0732">Signal</keyword>
<feature type="chain" id="PRO_5045548514" description="LPXTG cell wall anchor domain-containing protein" evidence="3">
    <location>
        <begin position="24"/>
        <end position="192"/>
    </location>
</feature>
<evidence type="ECO:0000256" key="3">
    <source>
        <dbReference type="SAM" id="SignalP"/>
    </source>
</evidence>
<feature type="compositionally biased region" description="Low complexity" evidence="1">
    <location>
        <begin position="148"/>
        <end position="158"/>
    </location>
</feature>
<evidence type="ECO:0000256" key="2">
    <source>
        <dbReference type="SAM" id="Phobius"/>
    </source>
</evidence>
<proteinExistence type="predicted"/>
<evidence type="ECO:0000313" key="5">
    <source>
        <dbReference type="Proteomes" id="UP001501822"/>
    </source>
</evidence>
<feature type="signal peptide" evidence="3">
    <location>
        <begin position="1"/>
        <end position="23"/>
    </location>
</feature>
<organism evidence="4 5">
    <name type="scientific">Actinoallomurus spadix</name>
    <dbReference type="NCBI Taxonomy" id="79912"/>
    <lineage>
        <taxon>Bacteria</taxon>
        <taxon>Bacillati</taxon>
        <taxon>Actinomycetota</taxon>
        <taxon>Actinomycetes</taxon>
        <taxon>Streptosporangiales</taxon>
        <taxon>Thermomonosporaceae</taxon>
        <taxon>Actinoallomurus</taxon>
    </lineage>
</organism>
<dbReference type="RefSeq" id="WP_252802586.1">
    <property type="nucleotide sequence ID" value="NZ_BAAABM010000016.1"/>
</dbReference>
<keyword evidence="2" id="KW-1133">Transmembrane helix</keyword>
<reference evidence="5" key="1">
    <citation type="journal article" date="2019" name="Int. J. Syst. Evol. Microbiol.">
        <title>The Global Catalogue of Microorganisms (GCM) 10K type strain sequencing project: providing services to taxonomists for standard genome sequencing and annotation.</title>
        <authorList>
            <consortium name="The Broad Institute Genomics Platform"/>
            <consortium name="The Broad Institute Genome Sequencing Center for Infectious Disease"/>
            <person name="Wu L."/>
            <person name="Ma J."/>
        </authorList>
    </citation>
    <scope>NUCLEOTIDE SEQUENCE [LARGE SCALE GENOMIC DNA]</scope>
    <source>
        <strain evidence="5">JCM 3146</strain>
    </source>
</reference>
<protein>
    <recommendedName>
        <fullName evidence="6">LPXTG cell wall anchor domain-containing protein</fullName>
    </recommendedName>
</protein>
<feature type="compositionally biased region" description="Pro residues" evidence="1">
    <location>
        <begin position="133"/>
        <end position="147"/>
    </location>
</feature>
<accession>A0ABP3G2H3</accession>
<gene>
    <name evidence="4" type="ORF">GCM10010151_24210</name>
</gene>
<dbReference type="Proteomes" id="UP001501822">
    <property type="component" value="Unassembled WGS sequence"/>
</dbReference>
<evidence type="ECO:0000313" key="4">
    <source>
        <dbReference type="EMBL" id="GAA0333614.1"/>
    </source>
</evidence>
<keyword evidence="2" id="KW-0472">Membrane</keyword>
<evidence type="ECO:0008006" key="6">
    <source>
        <dbReference type="Google" id="ProtNLM"/>
    </source>
</evidence>
<comment type="caution">
    <text evidence="4">The sequence shown here is derived from an EMBL/GenBank/DDBJ whole genome shotgun (WGS) entry which is preliminary data.</text>
</comment>
<feature type="transmembrane region" description="Helical" evidence="2">
    <location>
        <begin position="167"/>
        <end position="187"/>
    </location>
</feature>
<sequence length="192" mass="19136">MRPARKAVAVTAMAVAATCPVAAATGVGAAPAATDGIAVSPHSPHPGQRIHISVPDCSVGPTPHIARSAAFTRDVILYGKADTGEGDPRLKRDLRPGPYAIVASCGDGRTVHGEVVVAARAGRPGTASSAPVASPPTESPAASPRPPASLSATPAASQSHDASKTPFLVIIATMAALLLGAGGTLLVRRRRG</sequence>
<keyword evidence="2" id="KW-0812">Transmembrane</keyword>
<keyword evidence="5" id="KW-1185">Reference proteome</keyword>
<dbReference type="EMBL" id="BAAABM010000016">
    <property type="protein sequence ID" value="GAA0333614.1"/>
    <property type="molecule type" value="Genomic_DNA"/>
</dbReference>
<evidence type="ECO:0000256" key="1">
    <source>
        <dbReference type="SAM" id="MobiDB-lite"/>
    </source>
</evidence>
<name>A0ABP3G2H3_9ACTN</name>
<feature type="region of interest" description="Disordered" evidence="1">
    <location>
        <begin position="122"/>
        <end position="158"/>
    </location>
</feature>